<reference evidence="5 6" key="1">
    <citation type="submission" date="2024-08" db="EMBL/GenBank/DDBJ databases">
        <authorList>
            <person name="Ishaq N."/>
        </authorList>
    </citation>
    <scope>NUCLEOTIDE SEQUENCE [LARGE SCALE GENOMIC DNA]</scope>
    <source>
        <strain evidence="5 6">JCM 30400</strain>
    </source>
</reference>
<protein>
    <submittedName>
        <fullName evidence="5">Glycosyltransferase family 2 protein</fullName>
        <ecNumber evidence="5">2.4.-.-</ecNumber>
    </submittedName>
</protein>
<keyword evidence="2 5" id="KW-0328">Glycosyltransferase</keyword>
<dbReference type="InterPro" id="IPR029044">
    <property type="entry name" value="Nucleotide-diphossugar_trans"/>
</dbReference>
<evidence type="ECO:0000313" key="5">
    <source>
        <dbReference type="EMBL" id="MFA0792127.1"/>
    </source>
</evidence>
<dbReference type="GO" id="GO:0016757">
    <property type="term" value="F:glycosyltransferase activity"/>
    <property type="evidence" value="ECO:0007669"/>
    <property type="project" value="UniProtKB-KW"/>
</dbReference>
<dbReference type="Proteomes" id="UP001569414">
    <property type="component" value="Unassembled WGS sequence"/>
</dbReference>
<dbReference type="PANTHER" id="PTHR43179">
    <property type="entry name" value="RHAMNOSYLTRANSFERASE WBBL"/>
    <property type="match status" value="1"/>
</dbReference>
<sequence>MYSIIVPVYEQWNLIPVLLEALSAQSICKALYEIILVDNGSTVIEKPNYNGLNVRILKCDRLGSYAARNLGAENARGKWLIFTDSDCIPRPDWLSAIDFYINGLKDQPAILAGKVDISSSENASWYEIYDSVKGINQAQYVESGYAATANLSVKRSLFEQLGAFSERAYSGGDVDFCKKAIRSKVQLIYLPDSVVNHPARKTWYELETKARRIVGGQLSRPNVNRLRVLLGVYTPPVRAVKKFFCKSNTSINHRVIAVLVQMRLWLTEMIEVLLIFSGNPPERR</sequence>
<proteinExistence type="inferred from homology"/>
<keyword evidence="6" id="KW-1185">Reference proteome</keyword>
<dbReference type="RefSeq" id="WP_371844535.1">
    <property type="nucleotide sequence ID" value="NZ_JBGMEL010000019.1"/>
</dbReference>
<dbReference type="EC" id="2.4.-.-" evidence="5"/>
<dbReference type="EMBL" id="JBGMEL010000019">
    <property type="protein sequence ID" value="MFA0792127.1"/>
    <property type="molecule type" value="Genomic_DNA"/>
</dbReference>
<evidence type="ECO:0000259" key="4">
    <source>
        <dbReference type="Pfam" id="PF00535"/>
    </source>
</evidence>
<keyword evidence="3 5" id="KW-0808">Transferase</keyword>
<dbReference type="InterPro" id="IPR001173">
    <property type="entry name" value="Glyco_trans_2-like"/>
</dbReference>
<evidence type="ECO:0000256" key="1">
    <source>
        <dbReference type="ARBA" id="ARBA00006739"/>
    </source>
</evidence>
<accession>A0ABV4NRW2</accession>
<dbReference type="Gene3D" id="3.90.550.10">
    <property type="entry name" value="Spore Coat Polysaccharide Biosynthesis Protein SpsA, Chain A"/>
    <property type="match status" value="1"/>
</dbReference>
<evidence type="ECO:0000313" key="6">
    <source>
        <dbReference type="Proteomes" id="UP001569414"/>
    </source>
</evidence>
<dbReference type="PANTHER" id="PTHR43179:SF12">
    <property type="entry name" value="GALACTOFURANOSYLTRANSFERASE GLFT2"/>
    <property type="match status" value="1"/>
</dbReference>
<gene>
    <name evidence="5" type="ORF">ACCI51_16385</name>
</gene>
<organism evidence="5 6">
    <name type="scientific">Microbulbifer echini</name>
    <dbReference type="NCBI Taxonomy" id="1529067"/>
    <lineage>
        <taxon>Bacteria</taxon>
        <taxon>Pseudomonadati</taxon>
        <taxon>Pseudomonadota</taxon>
        <taxon>Gammaproteobacteria</taxon>
        <taxon>Cellvibrionales</taxon>
        <taxon>Microbulbiferaceae</taxon>
        <taxon>Microbulbifer</taxon>
    </lineage>
</organism>
<dbReference type="CDD" id="cd00761">
    <property type="entry name" value="Glyco_tranf_GTA_type"/>
    <property type="match status" value="1"/>
</dbReference>
<evidence type="ECO:0000256" key="3">
    <source>
        <dbReference type="ARBA" id="ARBA00022679"/>
    </source>
</evidence>
<comment type="similarity">
    <text evidence="1">Belongs to the glycosyltransferase 2 family.</text>
</comment>
<name>A0ABV4NRW2_9GAMM</name>
<dbReference type="SUPFAM" id="SSF53448">
    <property type="entry name" value="Nucleotide-diphospho-sugar transferases"/>
    <property type="match status" value="1"/>
</dbReference>
<comment type="caution">
    <text evidence="5">The sequence shown here is derived from an EMBL/GenBank/DDBJ whole genome shotgun (WGS) entry which is preliminary data.</text>
</comment>
<dbReference type="Pfam" id="PF00535">
    <property type="entry name" value="Glycos_transf_2"/>
    <property type="match status" value="1"/>
</dbReference>
<evidence type="ECO:0000256" key="2">
    <source>
        <dbReference type="ARBA" id="ARBA00022676"/>
    </source>
</evidence>
<feature type="domain" description="Glycosyltransferase 2-like" evidence="4">
    <location>
        <begin position="3"/>
        <end position="159"/>
    </location>
</feature>